<dbReference type="InterPro" id="IPR038380">
    <property type="entry name" value="Ribosomal_bS21_sf"/>
</dbReference>
<dbReference type="GO" id="GO:1990904">
    <property type="term" value="C:ribonucleoprotein complex"/>
    <property type="evidence" value="ECO:0007669"/>
    <property type="project" value="UniProtKB-KW"/>
</dbReference>
<name>A0A1F8H7Q5_9BACT</name>
<protein>
    <recommendedName>
        <fullName evidence="4">Small ribosomal subunit protein bS21</fullName>
    </recommendedName>
</protein>
<dbReference type="Gene3D" id="1.20.5.1150">
    <property type="entry name" value="Ribosomal protein S8"/>
    <property type="match status" value="1"/>
</dbReference>
<evidence type="ECO:0000256" key="3">
    <source>
        <dbReference type="ARBA" id="ARBA00023274"/>
    </source>
</evidence>
<evidence type="ECO:0000256" key="2">
    <source>
        <dbReference type="ARBA" id="ARBA00022980"/>
    </source>
</evidence>
<evidence type="ECO:0000313" key="5">
    <source>
        <dbReference type="EMBL" id="OGN32909.1"/>
    </source>
</evidence>
<dbReference type="AlphaFoldDB" id="A0A1F8H7Q5"/>
<sequence>MDVKRKPNETVGSMARRFSKLVQQSGLILTAKQARFYKKKHSERQSKNRAIMRVELQALRRRLERLGRYDEEVFDEEKKKLKQKLNI</sequence>
<dbReference type="GO" id="GO:0006412">
    <property type="term" value="P:translation"/>
    <property type="evidence" value="ECO:0007669"/>
    <property type="project" value="InterPro"/>
</dbReference>
<dbReference type="GO" id="GO:0005840">
    <property type="term" value="C:ribosome"/>
    <property type="evidence" value="ECO:0007669"/>
    <property type="project" value="UniProtKB-KW"/>
</dbReference>
<comment type="similarity">
    <text evidence="1">Belongs to the bacterial ribosomal protein bS21 family.</text>
</comment>
<comment type="caution">
    <text evidence="5">The sequence shown here is derived from an EMBL/GenBank/DDBJ whole genome shotgun (WGS) entry which is preliminary data.</text>
</comment>
<proteinExistence type="inferred from homology"/>
<keyword evidence="2" id="KW-0689">Ribosomal protein</keyword>
<keyword evidence="3" id="KW-0687">Ribonucleoprotein</keyword>
<accession>A0A1F8H7Q5</accession>
<reference evidence="5 6" key="1">
    <citation type="journal article" date="2016" name="Nat. Commun.">
        <title>Thousands of microbial genomes shed light on interconnected biogeochemical processes in an aquifer system.</title>
        <authorList>
            <person name="Anantharaman K."/>
            <person name="Brown C.T."/>
            <person name="Hug L.A."/>
            <person name="Sharon I."/>
            <person name="Castelle C.J."/>
            <person name="Probst A.J."/>
            <person name="Thomas B.C."/>
            <person name="Singh A."/>
            <person name="Wilkins M.J."/>
            <person name="Karaoz U."/>
            <person name="Brodie E.L."/>
            <person name="Williams K.H."/>
            <person name="Hubbard S.S."/>
            <person name="Banfield J.F."/>
        </authorList>
    </citation>
    <scope>NUCLEOTIDE SEQUENCE [LARGE SCALE GENOMIC DNA]</scope>
</reference>
<evidence type="ECO:0000256" key="1">
    <source>
        <dbReference type="ARBA" id="ARBA00006640"/>
    </source>
</evidence>
<gene>
    <name evidence="5" type="ORF">A3I32_02625</name>
</gene>
<dbReference type="STRING" id="1802706.A3I32_02625"/>
<dbReference type="Pfam" id="PF01165">
    <property type="entry name" value="Ribosomal_S21"/>
    <property type="match status" value="1"/>
</dbReference>
<dbReference type="EMBL" id="MGKU01000005">
    <property type="protein sequence ID" value="OGN32909.1"/>
    <property type="molecule type" value="Genomic_DNA"/>
</dbReference>
<dbReference type="GO" id="GO:0003735">
    <property type="term" value="F:structural constituent of ribosome"/>
    <property type="evidence" value="ECO:0007669"/>
    <property type="project" value="InterPro"/>
</dbReference>
<dbReference type="InterPro" id="IPR001911">
    <property type="entry name" value="Ribosomal_bS21"/>
</dbReference>
<organism evidence="5 6">
    <name type="scientific">Candidatus Yanofskybacteria bacterium RIFCSPLOWO2_02_FULL_45_10</name>
    <dbReference type="NCBI Taxonomy" id="1802706"/>
    <lineage>
        <taxon>Bacteria</taxon>
        <taxon>Candidatus Yanofskyibacteriota</taxon>
    </lineage>
</organism>
<dbReference type="Proteomes" id="UP000177494">
    <property type="component" value="Unassembled WGS sequence"/>
</dbReference>
<evidence type="ECO:0000313" key="6">
    <source>
        <dbReference type="Proteomes" id="UP000177494"/>
    </source>
</evidence>
<evidence type="ECO:0000256" key="4">
    <source>
        <dbReference type="ARBA" id="ARBA00035135"/>
    </source>
</evidence>